<organism evidence="2 3">
    <name type="scientific">Polaribacter cellanae</name>
    <dbReference type="NCBI Taxonomy" id="2818493"/>
    <lineage>
        <taxon>Bacteria</taxon>
        <taxon>Pseudomonadati</taxon>
        <taxon>Bacteroidota</taxon>
        <taxon>Flavobacteriia</taxon>
        <taxon>Flavobacteriales</taxon>
        <taxon>Flavobacteriaceae</taxon>
    </lineage>
</organism>
<dbReference type="AlphaFoldDB" id="A0A975H7F4"/>
<dbReference type="EMBL" id="CP071869">
    <property type="protein sequence ID" value="QTE23461.1"/>
    <property type="molecule type" value="Genomic_DNA"/>
</dbReference>
<accession>A0A975H7F4</accession>
<sequence length="83" mass="9852">MNVKKHTLQVIVTAQFFYTPLWFVENKINLGLIAVFQISKSIFRNLTVELQFSFITGLLLFTLFIITNRFSLFKVYFNRNLLK</sequence>
<reference evidence="2 3" key="1">
    <citation type="submission" date="2021-03" db="EMBL/GenBank/DDBJ databases">
        <title>Complete genome of Polaribacter_sp.SM13.</title>
        <authorList>
            <person name="Jeong S.W."/>
            <person name="Bae J.W."/>
        </authorList>
    </citation>
    <scope>NUCLEOTIDE SEQUENCE [LARGE SCALE GENOMIC DNA]</scope>
    <source>
        <strain evidence="2 3">SM13</strain>
    </source>
</reference>
<proteinExistence type="predicted"/>
<protein>
    <submittedName>
        <fullName evidence="2">Uncharacterized protein</fullName>
    </submittedName>
</protein>
<evidence type="ECO:0000313" key="2">
    <source>
        <dbReference type="EMBL" id="QTE23461.1"/>
    </source>
</evidence>
<keyword evidence="1" id="KW-0812">Transmembrane</keyword>
<dbReference type="RefSeq" id="WP_208079470.1">
    <property type="nucleotide sequence ID" value="NZ_CP071869.1"/>
</dbReference>
<name>A0A975H7F4_9FLAO</name>
<evidence type="ECO:0000313" key="3">
    <source>
        <dbReference type="Proteomes" id="UP000663920"/>
    </source>
</evidence>
<keyword evidence="3" id="KW-1185">Reference proteome</keyword>
<gene>
    <name evidence="2" type="ORF">J3359_04045</name>
</gene>
<dbReference type="KEGG" id="pcea:J3359_04045"/>
<dbReference type="Proteomes" id="UP000663920">
    <property type="component" value="Chromosome"/>
</dbReference>
<evidence type="ECO:0000256" key="1">
    <source>
        <dbReference type="SAM" id="Phobius"/>
    </source>
</evidence>
<keyword evidence="1" id="KW-1133">Transmembrane helix</keyword>
<feature type="transmembrane region" description="Helical" evidence="1">
    <location>
        <begin position="54"/>
        <end position="77"/>
    </location>
</feature>
<keyword evidence="1" id="KW-0472">Membrane</keyword>